<evidence type="ECO:0000256" key="1">
    <source>
        <dbReference type="SAM" id="MobiDB-lite"/>
    </source>
</evidence>
<protein>
    <submittedName>
        <fullName evidence="4">Acyltransferase family protein</fullName>
        <ecNumber evidence="4">2.3.-.-</ecNumber>
    </submittedName>
</protein>
<reference evidence="4 5" key="1">
    <citation type="submission" date="2024-09" db="EMBL/GenBank/DDBJ databases">
        <authorList>
            <person name="Sun Q."/>
            <person name="Mori K."/>
        </authorList>
    </citation>
    <scope>NUCLEOTIDE SEQUENCE [LARGE SCALE GENOMIC DNA]</scope>
    <source>
        <strain evidence="4 5">CCM 8654</strain>
    </source>
</reference>
<dbReference type="InterPro" id="IPR050879">
    <property type="entry name" value="Acyltransferase_3"/>
</dbReference>
<gene>
    <name evidence="4" type="ORF">ACFFJG_20045</name>
</gene>
<keyword evidence="2" id="KW-0812">Transmembrane</keyword>
<dbReference type="InterPro" id="IPR002656">
    <property type="entry name" value="Acyl_transf_3_dom"/>
</dbReference>
<evidence type="ECO:0000259" key="3">
    <source>
        <dbReference type="Pfam" id="PF01757"/>
    </source>
</evidence>
<accession>A0ABV6E712</accession>
<comment type="caution">
    <text evidence="4">The sequence shown here is derived from an EMBL/GenBank/DDBJ whole genome shotgun (WGS) entry which is preliminary data.</text>
</comment>
<feature type="transmembrane region" description="Helical" evidence="2">
    <location>
        <begin position="286"/>
        <end position="307"/>
    </location>
</feature>
<feature type="transmembrane region" description="Helical" evidence="2">
    <location>
        <begin position="32"/>
        <end position="55"/>
    </location>
</feature>
<name>A0ABV6E712_9ACTN</name>
<feature type="transmembrane region" description="Helical" evidence="2">
    <location>
        <begin position="113"/>
        <end position="133"/>
    </location>
</feature>
<keyword evidence="5" id="KW-1185">Reference proteome</keyword>
<dbReference type="RefSeq" id="WP_378520570.1">
    <property type="nucleotide sequence ID" value="NZ_CBCSDI010000001.1"/>
</dbReference>
<proteinExistence type="predicted"/>
<feature type="transmembrane region" description="Helical" evidence="2">
    <location>
        <begin position="261"/>
        <end position="280"/>
    </location>
</feature>
<dbReference type="GO" id="GO:0016746">
    <property type="term" value="F:acyltransferase activity"/>
    <property type="evidence" value="ECO:0007669"/>
    <property type="project" value="UniProtKB-KW"/>
</dbReference>
<dbReference type="PANTHER" id="PTHR23028:SF53">
    <property type="entry name" value="ACYL_TRANSF_3 DOMAIN-CONTAINING PROTEIN"/>
    <property type="match status" value="1"/>
</dbReference>
<keyword evidence="4" id="KW-0808">Transferase</keyword>
<evidence type="ECO:0000313" key="4">
    <source>
        <dbReference type="EMBL" id="MFC0224792.1"/>
    </source>
</evidence>
<evidence type="ECO:0000256" key="2">
    <source>
        <dbReference type="SAM" id="Phobius"/>
    </source>
</evidence>
<evidence type="ECO:0000313" key="5">
    <source>
        <dbReference type="Proteomes" id="UP001589698"/>
    </source>
</evidence>
<sequence>MTAESTVDSTVGSGVGHGSGSRSRRTLVGERIGVLDGLRGVAIILVFLSHHYYLWSPVTDDTNPVVATLLDSGNLAVSIFFAVGAFLYTRSLVRRRDRADLGINPPVVVARRYVRLTAQVAVLLLAVAAVTVLDGGDTYPGTDLGRSAVHVLTHSWNWFVLDEVALARPDLGHLWYVSVDFQVFLAVLLLVHVLRRHATTLVVVLLLLLVACWAWRHHVFVEEGQFYALLRTTTRADAALAGAAVGAATATGWLEHVRPHARAVVVVSVLALVPLAWVTLDESWHFGWGGVALDLTLMALLAGVAVAPSVPVAVARTVGARPLAFLGRRSLGVYVWHFPVFNQVSAHGADWESWQRVAVAWPLALLLAAASEYFVEGQVRHLLAAGWWSRVDLPRDDTRRVDPVDFSAVWDAAGQPSTSPAARSRR</sequence>
<keyword evidence="2" id="KW-1133">Transmembrane helix</keyword>
<feature type="compositionally biased region" description="Low complexity" evidence="1">
    <location>
        <begin position="1"/>
        <end position="12"/>
    </location>
</feature>
<dbReference type="EC" id="2.3.-.-" evidence="4"/>
<dbReference type="Proteomes" id="UP001589698">
    <property type="component" value="Unassembled WGS sequence"/>
</dbReference>
<feature type="transmembrane region" description="Helical" evidence="2">
    <location>
        <begin position="198"/>
        <end position="216"/>
    </location>
</feature>
<keyword evidence="2" id="KW-0472">Membrane</keyword>
<feature type="transmembrane region" description="Helical" evidence="2">
    <location>
        <begin position="75"/>
        <end position="93"/>
    </location>
</feature>
<dbReference type="PANTHER" id="PTHR23028">
    <property type="entry name" value="ACETYLTRANSFERASE"/>
    <property type="match status" value="1"/>
</dbReference>
<feature type="transmembrane region" description="Helical" evidence="2">
    <location>
        <begin position="173"/>
        <end position="191"/>
    </location>
</feature>
<feature type="domain" description="Acyltransferase 3" evidence="3">
    <location>
        <begin position="35"/>
        <end position="367"/>
    </location>
</feature>
<dbReference type="Pfam" id="PF01757">
    <property type="entry name" value="Acyl_transf_3"/>
    <property type="match status" value="1"/>
</dbReference>
<organism evidence="4 5">
    <name type="scientific">Nocardioides zeicaulis</name>
    <dbReference type="NCBI Taxonomy" id="1776857"/>
    <lineage>
        <taxon>Bacteria</taxon>
        <taxon>Bacillati</taxon>
        <taxon>Actinomycetota</taxon>
        <taxon>Actinomycetes</taxon>
        <taxon>Propionibacteriales</taxon>
        <taxon>Nocardioidaceae</taxon>
        <taxon>Nocardioides</taxon>
    </lineage>
</organism>
<keyword evidence="4" id="KW-0012">Acyltransferase</keyword>
<dbReference type="EMBL" id="JBHLXH010000003">
    <property type="protein sequence ID" value="MFC0224792.1"/>
    <property type="molecule type" value="Genomic_DNA"/>
</dbReference>
<feature type="region of interest" description="Disordered" evidence="1">
    <location>
        <begin position="1"/>
        <end position="23"/>
    </location>
</feature>
<feature type="transmembrane region" description="Helical" evidence="2">
    <location>
        <begin position="236"/>
        <end position="254"/>
    </location>
</feature>